<dbReference type="AlphaFoldDB" id="A0A1I2QJH2"/>
<evidence type="ECO:0000313" key="2">
    <source>
        <dbReference type="Proteomes" id="UP000182635"/>
    </source>
</evidence>
<dbReference type="Gene3D" id="3.40.50.2300">
    <property type="match status" value="2"/>
</dbReference>
<dbReference type="InterPro" id="IPR007487">
    <property type="entry name" value="ABC_transpt-TYRBP-like"/>
</dbReference>
<dbReference type="InterPro" id="IPR047776">
    <property type="entry name" value="ABC_SBP_TrpX-like"/>
</dbReference>
<evidence type="ECO:0000313" key="1">
    <source>
        <dbReference type="EMBL" id="SFG28544.1"/>
    </source>
</evidence>
<dbReference type="PANTHER" id="PTHR35271">
    <property type="entry name" value="ABC TRANSPORTER, SUBSTRATE-BINDING LIPOPROTEIN-RELATED"/>
    <property type="match status" value="1"/>
</dbReference>
<dbReference type="Pfam" id="PF04392">
    <property type="entry name" value="ABC_sub_bind"/>
    <property type="match status" value="1"/>
</dbReference>
<reference evidence="2" key="1">
    <citation type="submission" date="2016-10" db="EMBL/GenBank/DDBJ databases">
        <authorList>
            <person name="Varghese N."/>
            <person name="Submissions S."/>
        </authorList>
    </citation>
    <scope>NUCLEOTIDE SEQUENCE [LARGE SCALE GENOMIC DNA]</scope>
    <source>
        <strain evidence="2">DSM 20403</strain>
    </source>
</reference>
<proteinExistence type="predicted"/>
<dbReference type="NCBIfam" id="NF041285">
    <property type="entry name" value="ABC_SBP_TrpX"/>
    <property type="match status" value="1"/>
</dbReference>
<name>A0A1I2QJH2_9LACO</name>
<dbReference type="InterPro" id="IPR028082">
    <property type="entry name" value="Peripla_BP_I"/>
</dbReference>
<dbReference type="OrthoDB" id="9776955at2"/>
<dbReference type="RefSeq" id="WP_046921959.1">
    <property type="nucleotide sequence ID" value="NZ_AYYL01000019.1"/>
</dbReference>
<accession>A0A1I2QJH2</accession>
<gene>
    <name evidence="1" type="ORF">SAMN02910432_00698</name>
</gene>
<protein>
    <submittedName>
        <fullName evidence="1">Putative ABC transport system substrate-binding protein</fullName>
    </submittedName>
</protein>
<dbReference type="CDD" id="cd06325">
    <property type="entry name" value="PBP1_ABC_unchar_transporter"/>
    <property type="match status" value="1"/>
</dbReference>
<dbReference type="EMBL" id="FOPI01000009">
    <property type="protein sequence ID" value="SFG28544.1"/>
    <property type="molecule type" value="Genomic_DNA"/>
</dbReference>
<organism evidence="1 2">
    <name type="scientific">Ligilactobacillus ruminis DSM 20403 = NBRC 102161</name>
    <dbReference type="NCBI Taxonomy" id="1423798"/>
    <lineage>
        <taxon>Bacteria</taxon>
        <taxon>Bacillati</taxon>
        <taxon>Bacillota</taxon>
        <taxon>Bacilli</taxon>
        <taxon>Lactobacillales</taxon>
        <taxon>Lactobacillaceae</taxon>
        <taxon>Ligilactobacillus</taxon>
    </lineage>
</organism>
<sequence length="330" mass="35431">MKRLIAAISALVIFLGYAFLYESKQETKQEKPTVAILQLMTHPALDSIHHGIVDALKENGYVPGKTIKLDYQNAEGDQSSLKTMSDRFKNENSAVMIGIATPAAQSLANVANGKTPVVMGAISDPIGAGLVKNIKHPGANITGVIHKEPVNQQVKLIKTIMPNVKVIGGLHTSSDDSSTAEFKEFKQLARKEGIKVKDYTITSTNDIDQVSSTMASEVEAVYIPTDNTVASGFSTVVKNTDAKKIPVFPSVTSMIKHGGIATVSVSQYELGKLTGQMAAEILDGKKPGNMALRYVKLGQTHINLKHAKELGLDIPKTALNQAQKKGSIIK</sequence>
<dbReference type="SUPFAM" id="SSF53822">
    <property type="entry name" value="Periplasmic binding protein-like I"/>
    <property type="match status" value="1"/>
</dbReference>
<dbReference type="PANTHER" id="PTHR35271:SF1">
    <property type="entry name" value="ABC TRANSPORTER, SUBSTRATE-BINDING LIPOPROTEIN"/>
    <property type="match status" value="1"/>
</dbReference>
<dbReference type="Proteomes" id="UP000182635">
    <property type="component" value="Unassembled WGS sequence"/>
</dbReference>